<sequence length="93" mass="10205">MNTLDEDPVAQSATGVTDEPSVCKTEFLYSRCAIEQRASLLFAFESEGKTTESQPLFEITASTCRPISCDLIPDFPTVMLLPLHRYGAGFSLP</sequence>
<gene>
    <name evidence="1" type="ORF">JG688_00010553</name>
</gene>
<dbReference type="EMBL" id="JAENGY010000676">
    <property type="protein sequence ID" value="KAG6958334.1"/>
    <property type="molecule type" value="Genomic_DNA"/>
</dbReference>
<evidence type="ECO:0000313" key="2">
    <source>
        <dbReference type="Proteomes" id="UP000709295"/>
    </source>
</evidence>
<organism evidence="1 2">
    <name type="scientific">Phytophthora aleatoria</name>
    <dbReference type="NCBI Taxonomy" id="2496075"/>
    <lineage>
        <taxon>Eukaryota</taxon>
        <taxon>Sar</taxon>
        <taxon>Stramenopiles</taxon>
        <taxon>Oomycota</taxon>
        <taxon>Peronosporomycetes</taxon>
        <taxon>Peronosporales</taxon>
        <taxon>Peronosporaceae</taxon>
        <taxon>Phytophthora</taxon>
    </lineage>
</organism>
<comment type="caution">
    <text evidence="1">The sequence shown here is derived from an EMBL/GenBank/DDBJ whole genome shotgun (WGS) entry which is preliminary data.</text>
</comment>
<evidence type="ECO:0000313" key="1">
    <source>
        <dbReference type="EMBL" id="KAG6958334.1"/>
    </source>
</evidence>
<dbReference type="Proteomes" id="UP000709295">
    <property type="component" value="Unassembled WGS sequence"/>
</dbReference>
<proteinExistence type="predicted"/>
<dbReference type="AlphaFoldDB" id="A0A8J5M5V7"/>
<keyword evidence="2" id="KW-1185">Reference proteome</keyword>
<reference evidence="1" key="1">
    <citation type="submission" date="2021-01" db="EMBL/GenBank/DDBJ databases">
        <title>Phytophthora aleatoria, a newly-described species from Pinus radiata is distinct from Phytophthora cactorum isolates based on comparative genomics.</title>
        <authorList>
            <person name="Mcdougal R."/>
            <person name="Panda P."/>
            <person name="Williams N."/>
            <person name="Studholme D.J."/>
        </authorList>
    </citation>
    <scope>NUCLEOTIDE SEQUENCE</scope>
    <source>
        <strain evidence="1">NZFS 4037</strain>
    </source>
</reference>
<protein>
    <submittedName>
        <fullName evidence="1">Uncharacterized protein</fullName>
    </submittedName>
</protein>
<accession>A0A8J5M5V7</accession>
<name>A0A8J5M5V7_9STRA</name>